<dbReference type="PROSITE" id="PS51464">
    <property type="entry name" value="SIS"/>
    <property type="match status" value="1"/>
</dbReference>
<dbReference type="STRING" id="519424.AZF04_14940"/>
<dbReference type="Gene3D" id="1.10.10.10">
    <property type="entry name" value="Winged helix-like DNA-binding domain superfamily/Winged helix DNA-binding domain"/>
    <property type="match status" value="1"/>
</dbReference>
<dbReference type="Pfam" id="PF01380">
    <property type="entry name" value="SIS"/>
    <property type="match status" value="1"/>
</dbReference>
<gene>
    <name evidence="6" type="ORF">AZF04_14940</name>
</gene>
<evidence type="ECO:0000259" key="4">
    <source>
        <dbReference type="PROSITE" id="PS51071"/>
    </source>
</evidence>
<keyword evidence="3" id="KW-0804">Transcription</keyword>
<dbReference type="Proteomes" id="UP000075806">
    <property type="component" value="Unassembled WGS sequence"/>
</dbReference>
<evidence type="ECO:0000256" key="3">
    <source>
        <dbReference type="ARBA" id="ARBA00023163"/>
    </source>
</evidence>
<dbReference type="InterPro" id="IPR046348">
    <property type="entry name" value="SIS_dom_sf"/>
</dbReference>
<organism evidence="6 7">
    <name type="scientific">Alkalihalobacillus trypoxylicola</name>
    <dbReference type="NCBI Taxonomy" id="519424"/>
    <lineage>
        <taxon>Bacteria</taxon>
        <taxon>Bacillati</taxon>
        <taxon>Bacillota</taxon>
        <taxon>Bacilli</taxon>
        <taxon>Bacillales</taxon>
        <taxon>Bacillaceae</taxon>
        <taxon>Alkalihalobacillus</taxon>
    </lineage>
</organism>
<dbReference type="OrthoDB" id="6590756at2"/>
<dbReference type="InterPro" id="IPR035472">
    <property type="entry name" value="RpiR-like_SIS"/>
</dbReference>
<dbReference type="Pfam" id="PF01418">
    <property type="entry name" value="HTH_6"/>
    <property type="match status" value="1"/>
</dbReference>
<dbReference type="SUPFAM" id="SSF46689">
    <property type="entry name" value="Homeodomain-like"/>
    <property type="match status" value="1"/>
</dbReference>
<dbReference type="InterPro" id="IPR009057">
    <property type="entry name" value="Homeodomain-like_sf"/>
</dbReference>
<dbReference type="AlphaFoldDB" id="A0A162EZP9"/>
<name>A0A162EZP9_9BACI</name>
<dbReference type="EMBL" id="LTAO01000003">
    <property type="protein sequence ID" value="KYG34123.1"/>
    <property type="molecule type" value="Genomic_DNA"/>
</dbReference>
<dbReference type="GO" id="GO:1901135">
    <property type="term" value="P:carbohydrate derivative metabolic process"/>
    <property type="evidence" value="ECO:0007669"/>
    <property type="project" value="InterPro"/>
</dbReference>
<dbReference type="GO" id="GO:0097367">
    <property type="term" value="F:carbohydrate derivative binding"/>
    <property type="evidence" value="ECO:0007669"/>
    <property type="project" value="InterPro"/>
</dbReference>
<dbReference type="InterPro" id="IPR047640">
    <property type="entry name" value="RpiR-like"/>
</dbReference>
<dbReference type="InterPro" id="IPR001347">
    <property type="entry name" value="SIS_dom"/>
</dbReference>
<dbReference type="PANTHER" id="PTHR30514">
    <property type="entry name" value="GLUCOKINASE"/>
    <property type="match status" value="1"/>
</dbReference>
<dbReference type="PANTHER" id="PTHR30514:SF1">
    <property type="entry name" value="HTH-TYPE TRANSCRIPTIONAL REGULATOR HEXR-RELATED"/>
    <property type="match status" value="1"/>
</dbReference>
<dbReference type="InterPro" id="IPR036388">
    <property type="entry name" value="WH-like_DNA-bd_sf"/>
</dbReference>
<accession>A0A162EZP9</accession>
<feature type="domain" description="SIS" evidence="5">
    <location>
        <begin position="125"/>
        <end position="266"/>
    </location>
</feature>
<keyword evidence="7" id="KW-1185">Reference proteome</keyword>
<keyword evidence="1" id="KW-0805">Transcription regulation</keyword>
<dbReference type="GO" id="GO:0003700">
    <property type="term" value="F:DNA-binding transcription factor activity"/>
    <property type="evidence" value="ECO:0007669"/>
    <property type="project" value="InterPro"/>
</dbReference>
<sequence>MKVLDQLKEKKQFTPNEVSIADFILSQKEQMLYLTIQELAKQTYTSHSAIVRLTQKLGFMGFKEFSIVLAQELNEEKKPQGKINPNYPFSQNESPIQIANEMSTLMSYTIEKTCAYMENDLLEKCAHLLKNAERIFIYAWGDSQIRAKSFQNKMLKINQYVVIATELSEWSHHTVNLTTKDCAIFLTYHANKKEFIKAAEYLAGKKIPIITITASSSSLLSEVSSFTISVPNIEDKFAKIGTFASQISFEYVLNTIYSCVYKLDYDQHKIHTHEGLK</sequence>
<dbReference type="InterPro" id="IPR000281">
    <property type="entry name" value="HTH_RpiR"/>
</dbReference>
<feature type="domain" description="HTH rpiR-type" evidence="4">
    <location>
        <begin position="1"/>
        <end position="76"/>
    </location>
</feature>
<evidence type="ECO:0000256" key="1">
    <source>
        <dbReference type="ARBA" id="ARBA00023015"/>
    </source>
</evidence>
<keyword evidence="2" id="KW-0238">DNA-binding</keyword>
<dbReference type="GO" id="GO:0003677">
    <property type="term" value="F:DNA binding"/>
    <property type="evidence" value="ECO:0007669"/>
    <property type="project" value="UniProtKB-KW"/>
</dbReference>
<evidence type="ECO:0000259" key="5">
    <source>
        <dbReference type="PROSITE" id="PS51464"/>
    </source>
</evidence>
<evidence type="ECO:0000256" key="2">
    <source>
        <dbReference type="ARBA" id="ARBA00023125"/>
    </source>
</evidence>
<dbReference type="CDD" id="cd05013">
    <property type="entry name" value="SIS_RpiR"/>
    <property type="match status" value="1"/>
</dbReference>
<dbReference type="PROSITE" id="PS51071">
    <property type="entry name" value="HTH_RPIR"/>
    <property type="match status" value="1"/>
</dbReference>
<evidence type="ECO:0000313" key="7">
    <source>
        <dbReference type="Proteomes" id="UP000075806"/>
    </source>
</evidence>
<protein>
    <submittedName>
        <fullName evidence="6">Transcriptional regulator</fullName>
    </submittedName>
</protein>
<dbReference type="SUPFAM" id="SSF53697">
    <property type="entry name" value="SIS domain"/>
    <property type="match status" value="1"/>
</dbReference>
<evidence type="ECO:0000313" key="6">
    <source>
        <dbReference type="EMBL" id="KYG34123.1"/>
    </source>
</evidence>
<dbReference type="RefSeq" id="WP_061947625.1">
    <property type="nucleotide sequence ID" value="NZ_LTAO01000003.1"/>
</dbReference>
<proteinExistence type="predicted"/>
<comment type="caution">
    <text evidence="6">The sequence shown here is derived from an EMBL/GenBank/DDBJ whole genome shotgun (WGS) entry which is preliminary data.</text>
</comment>
<dbReference type="Gene3D" id="3.40.50.10490">
    <property type="entry name" value="Glucose-6-phosphate isomerase like protein, domain 1"/>
    <property type="match status" value="1"/>
</dbReference>
<reference evidence="6" key="1">
    <citation type="submission" date="2016-02" db="EMBL/GenBank/DDBJ databases">
        <title>Genome sequence of Bacillus trypoxylicola KCTC 13244(T).</title>
        <authorList>
            <person name="Jeong H."/>
            <person name="Park S.-H."/>
            <person name="Choi S.-K."/>
        </authorList>
    </citation>
    <scope>NUCLEOTIDE SEQUENCE [LARGE SCALE GENOMIC DNA]</scope>
    <source>
        <strain evidence="6">KCTC 13244</strain>
    </source>
</reference>